<gene>
    <name evidence="2" type="ORF">OJF2_14200</name>
</gene>
<evidence type="ECO:0000313" key="2">
    <source>
        <dbReference type="EMBL" id="QEH32932.1"/>
    </source>
</evidence>
<keyword evidence="3" id="KW-1185">Reference proteome</keyword>
<evidence type="ECO:0000256" key="1">
    <source>
        <dbReference type="SAM" id="MobiDB-lite"/>
    </source>
</evidence>
<proteinExistence type="predicted"/>
<dbReference type="KEGG" id="agv:OJF2_14200"/>
<feature type="region of interest" description="Disordered" evidence="1">
    <location>
        <begin position="145"/>
        <end position="174"/>
    </location>
</feature>
<protein>
    <submittedName>
        <fullName evidence="2">Uncharacterized protein</fullName>
    </submittedName>
</protein>
<dbReference type="Proteomes" id="UP000324233">
    <property type="component" value="Chromosome"/>
</dbReference>
<sequence length="241" mass="26609">MFIVLASTKKSLYDGCTNTVHKNGTRRKRRLSKHATDCLPGACSFCTGNKTTSWPRHNSADWSQRANRMTVRPPHRHISHSRDSWPGSSTSMYVNSSSSYCTGETCSPKATQSRSRIRAMLWARRSICFSNDGTSKNVRRAMGTSAKSGVVEDATGPTNAMAAPSPRSSSTCHRGCLNRRKDTSVVHGSTLGRLSAAAEIFHDPEPIFSRNTWRRLKKHLRCCPAVGPLTSGVQTIRRVRS</sequence>
<accession>A0A5B9VXD6</accession>
<dbReference type="EMBL" id="CP042997">
    <property type="protein sequence ID" value="QEH32932.1"/>
    <property type="molecule type" value="Genomic_DNA"/>
</dbReference>
<reference evidence="2 3" key="1">
    <citation type="submission" date="2019-08" db="EMBL/GenBank/DDBJ databases">
        <title>Deep-cultivation of Planctomycetes and their phenomic and genomic characterization uncovers novel biology.</title>
        <authorList>
            <person name="Wiegand S."/>
            <person name="Jogler M."/>
            <person name="Boedeker C."/>
            <person name="Pinto D."/>
            <person name="Vollmers J."/>
            <person name="Rivas-Marin E."/>
            <person name="Kohn T."/>
            <person name="Peeters S.H."/>
            <person name="Heuer A."/>
            <person name="Rast P."/>
            <person name="Oberbeckmann S."/>
            <person name="Bunk B."/>
            <person name="Jeske O."/>
            <person name="Meyerdierks A."/>
            <person name="Storesund J.E."/>
            <person name="Kallscheuer N."/>
            <person name="Luecker S."/>
            <person name="Lage O.M."/>
            <person name="Pohl T."/>
            <person name="Merkel B.J."/>
            <person name="Hornburger P."/>
            <person name="Mueller R.-W."/>
            <person name="Bruemmer F."/>
            <person name="Labrenz M."/>
            <person name="Spormann A.M."/>
            <person name="Op den Camp H."/>
            <person name="Overmann J."/>
            <person name="Amann R."/>
            <person name="Jetten M.S.M."/>
            <person name="Mascher T."/>
            <person name="Medema M.H."/>
            <person name="Devos D.P."/>
            <person name="Kaster A.-K."/>
            <person name="Ovreas L."/>
            <person name="Rohde M."/>
            <person name="Galperin M.Y."/>
            <person name="Jogler C."/>
        </authorList>
    </citation>
    <scope>NUCLEOTIDE SEQUENCE [LARGE SCALE GENOMIC DNA]</scope>
    <source>
        <strain evidence="2 3">OJF2</strain>
    </source>
</reference>
<name>A0A5B9VXD6_9BACT</name>
<evidence type="ECO:0000313" key="3">
    <source>
        <dbReference type="Proteomes" id="UP000324233"/>
    </source>
</evidence>
<dbReference type="AlphaFoldDB" id="A0A5B9VXD6"/>
<organism evidence="2 3">
    <name type="scientific">Aquisphaera giovannonii</name>
    <dbReference type="NCBI Taxonomy" id="406548"/>
    <lineage>
        <taxon>Bacteria</taxon>
        <taxon>Pseudomonadati</taxon>
        <taxon>Planctomycetota</taxon>
        <taxon>Planctomycetia</taxon>
        <taxon>Isosphaerales</taxon>
        <taxon>Isosphaeraceae</taxon>
        <taxon>Aquisphaera</taxon>
    </lineage>
</organism>